<evidence type="ECO:0000313" key="6">
    <source>
        <dbReference type="EMBL" id="RXI04458.1"/>
    </source>
</evidence>
<dbReference type="Pfam" id="PF04674">
    <property type="entry name" value="Phi_1"/>
    <property type="match status" value="1"/>
</dbReference>
<evidence type="ECO:0000256" key="4">
    <source>
        <dbReference type="ARBA" id="ARBA00022729"/>
    </source>
</evidence>
<evidence type="ECO:0000256" key="3">
    <source>
        <dbReference type="ARBA" id="ARBA00022525"/>
    </source>
</evidence>
<dbReference type="EMBL" id="RDQH01000329">
    <property type="protein sequence ID" value="RXI04458.1"/>
    <property type="molecule type" value="Genomic_DNA"/>
</dbReference>
<name>A0A498KAF1_MALDO</name>
<dbReference type="InterPro" id="IPR006766">
    <property type="entry name" value="EXORDIUM-like"/>
</dbReference>
<evidence type="ECO:0000256" key="5">
    <source>
        <dbReference type="ARBA" id="ARBA00023591"/>
    </source>
</evidence>
<reference evidence="6 7" key="1">
    <citation type="submission" date="2018-10" db="EMBL/GenBank/DDBJ databases">
        <title>A high-quality apple genome assembly.</title>
        <authorList>
            <person name="Hu J."/>
        </authorList>
    </citation>
    <scope>NUCLEOTIDE SEQUENCE [LARGE SCALE GENOMIC DNA]</scope>
    <source>
        <strain evidence="7">cv. HFTH1</strain>
        <tissue evidence="6">Young leaf</tissue>
    </source>
</reference>
<evidence type="ECO:0000313" key="7">
    <source>
        <dbReference type="Proteomes" id="UP000290289"/>
    </source>
</evidence>
<gene>
    <name evidence="6" type="ORF">DVH24_038732</name>
</gene>
<dbReference type="AlphaFoldDB" id="A0A498KAF1"/>
<sequence>MTGNINLSILFYGQFTAEQNNVIQSFLRSLENTENDHVAAVHRWWDVIESYQLFTGLTPTTRTPPMLTLTYFKSLVKKADLGKPNTLFVFFIGSQVTVHQLCRGKCYDHDLIDNKPYLVVENPKILCHGACGWPFQRLDYGTPNQVMVKPLNGNMGIDAMIIHFASGLAADESILYYIFYHIFNIIW</sequence>
<protein>
    <submittedName>
        <fullName evidence="6">Uncharacterized protein</fullName>
    </submittedName>
</protein>
<organism evidence="6 7">
    <name type="scientific">Malus domestica</name>
    <name type="common">Apple</name>
    <name type="synonym">Pyrus malus</name>
    <dbReference type="NCBI Taxonomy" id="3750"/>
    <lineage>
        <taxon>Eukaryota</taxon>
        <taxon>Viridiplantae</taxon>
        <taxon>Streptophyta</taxon>
        <taxon>Embryophyta</taxon>
        <taxon>Tracheophyta</taxon>
        <taxon>Spermatophyta</taxon>
        <taxon>Magnoliopsida</taxon>
        <taxon>eudicotyledons</taxon>
        <taxon>Gunneridae</taxon>
        <taxon>Pentapetalae</taxon>
        <taxon>rosids</taxon>
        <taxon>fabids</taxon>
        <taxon>Rosales</taxon>
        <taxon>Rosaceae</taxon>
        <taxon>Amygdaloideae</taxon>
        <taxon>Maleae</taxon>
        <taxon>Malus</taxon>
    </lineage>
</organism>
<keyword evidence="4" id="KW-0732">Signal</keyword>
<proteinExistence type="inferred from homology"/>
<keyword evidence="7" id="KW-1185">Reference proteome</keyword>
<accession>A0A498KAF1</accession>
<dbReference type="GO" id="GO:0048046">
    <property type="term" value="C:apoplast"/>
    <property type="evidence" value="ECO:0007669"/>
    <property type="project" value="UniProtKB-SubCell"/>
</dbReference>
<dbReference type="PANTHER" id="PTHR31279">
    <property type="entry name" value="PROTEIN EXORDIUM-LIKE 5"/>
    <property type="match status" value="1"/>
</dbReference>
<dbReference type="PANTHER" id="PTHR31279:SF13">
    <property type="entry name" value="PROTEIN EXORDIUM-LIKE 6"/>
    <property type="match status" value="1"/>
</dbReference>
<dbReference type="Proteomes" id="UP000290289">
    <property type="component" value="Chromosome 3"/>
</dbReference>
<keyword evidence="2" id="KW-0052">Apoplast</keyword>
<comment type="caution">
    <text evidence="6">The sequence shown here is derived from an EMBL/GenBank/DDBJ whole genome shotgun (WGS) entry which is preliminary data.</text>
</comment>
<comment type="similarity">
    <text evidence="5">Belongs to the EXORDIUM family.</text>
</comment>
<evidence type="ECO:0000256" key="2">
    <source>
        <dbReference type="ARBA" id="ARBA00022523"/>
    </source>
</evidence>
<evidence type="ECO:0000256" key="1">
    <source>
        <dbReference type="ARBA" id="ARBA00004271"/>
    </source>
</evidence>
<keyword evidence="3" id="KW-0964">Secreted</keyword>
<comment type="subcellular location">
    <subcellularLocation>
        <location evidence="1">Secreted</location>
        <location evidence="1">Extracellular space</location>
        <location evidence="1">Apoplast</location>
    </subcellularLocation>
</comment>